<accession>A0A3B4APG9</accession>
<proteinExistence type="predicted"/>
<evidence type="ECO:0000313" key="1">
    <source>
        <dbReference type="Ensembl" id="ENSPMGP00000019023.1"/>
    </source>
</evidence>
<dbReference type="Proteomes" id="UP000261520">
    <property type="component" value="Unplaced"/>
</dbReference>
<name>A0A3B4APG9_9GOBI</name>
<organism evidence="1 2">
    <name type="scientific">Periophthalmus magnuspinnatus</name>
    <dbReference type="NCBI Taxonomy" id="409849"/>
    <lineage>
        <taxon>Eukaryota</taxon>
        <taxon>Metazoa</taxon>
        <taxon>Chordata</taxon>
        <taxon>Craniata</taxon>
        <taxon>Vertebrata</taxon>
        <taxon>Euteleostomi</taxon>
        <taxon>Actinopterygii</taxon>
        <taxon>Neopterygii</taxon>
        <taxon>Teleostei</taxon>
        <taxon>Neoteleostei</taxon>
        <taxon>Acanthomorphata</taxon>
        <taxon>Gobiaria</taxon>
        <taxon>Gobiiformes</taxon>
        <taxon>Gobioidei</taxon>
        <taxon>Gobiidae</taxon>
        <taxon>Oxudercinae</taxon>
        <taxon>Periophthalmus</taxon>
    </lineage>
</organism>
<protein>
    <submittedName>
        <fullName evidence="1">Uncharacterized protein</fullName>
    </submittedName>
</protein>
<dbReference type="Ensembl" id="ENSPMGT00000020285.1">
    <property type="protein sequence ID" value="ENSPMGP00000019023.1"/>
    <property type="gene ID" value="ENSPMGG00000015486.1"/>
</dbReference>
<keyword evidence="2" id="KW-1185">Reference proteome</keyword>
<sequence length="133" mass="15275">MPFGSVNARMTFPRASKPVLMCMDSLRRSPVLPVLSARSDPAKSIRRSLEVRLYRVEVWGSWMRWCRWSVRMACERLDWSFMAVGPVRRRAFPVAKTLRSSSAEHTSCSTAPTSTVDRNREVIMHLTTLDLKC</sequence>
<reference evidence="1" key="1">
    <citation type="submission" date="2025-08" db="UniProtKB">
        <authorList>
            <consortium name="Ensembl"/>
        </authorList>
    </citation>
    <scope>IDENTIFICATION</scope>
</reference>
<evidence type="ECO:0000313" key="2">
    <source>
        <dbReference type="Proteomes" id="UP000261520"/>
    </source>
</evidence>
<reference evidence="1" key="2">
    <citation type="submission" date="2025-09" db="UniProtKB">
        <authorList>
            <consortium name="Ensembl"/>
        </authorList>
    </citation>
    <scope>IDENTIFICATION</scope>
</reference>
<dbReference type="AlphaFoldDB" id="A0A3B4APG9"/>